<dbReference type="SUPFAM" id="SSF52096">
    <property type="entry name" value="ClpP/crotonase"/>
    <property type="match status" value="1"/>
</dbReference>
<dbReference type="PANTHER" id="PTHR43802:SF1">
    <property type="entry name" value="IP11341P-RELATED"/>
    <property type="match status" value="1"/>
</dbReference>
<dbReference type="Gene3D" id="3.90.226.10">
    <property type="entry name" value="2-enoyl-CoA Hydratase, Chain A, domain 1"/>
    <property type="match status" value="1"/>
</dbReference>
<comment type="caution">
    <text evidence="2">The sequence shown here is derived from an EMBL/GenBank/DDBJ whole genome shotgun (WGS) entry which is preliminary data.</text>
</comment>
<evidence type="ECO:0000313" key="2">
    <source>
        <dbReference type="EMBL" id="KAI3428467.1"/>
    </source>
</evidence>
<dbReference type="EMBL" id="SIDB01000009">
    <property type="protein sequence ID" value="KAI3428467.1"/>
    <property type="molecule type" value="Genomic_DNA"/>
</dbReference>
<proteinExistence type="inferred from homology"/>
<dbReference type="InterPro" id="IPR014748">
    <property type="entry name" value="Enoyl-CoA_hydra_C"/>
</dbReference>
<sequence length="532" mass="57097">MNAQLKTLQLSMDSPGVLSITLNRPAAFNALSMEMLSDLHTVFDDLQHPTSMLDALQADFPRVVILSGAGRAFCGGVDIKAADQGIGGSAWDYKDMRSQQLLSRLIEKMRAAPQPIVCAVQGAAAGGGFALAMACDVRVATRGARFSAAFVRLGLTGTDMGTSYFLWRQAGLGVAAEMLLTGRQLAAERAYQLGLVNELVEEPAGLAAAAGKLAQEMLACSRLGLQLTKEQLNSVADGGSLRAALVAENSHQMLLVNNAEASQAAQAWMRSLISKSGGKVYATRLADHRGMRLTPECAHAPATLTLEPYREQEQQHWPTTGRHVQGQATNDTVVVYQAYSPAIAARAAQQGHFLGIPGFSEGRIAWLKTNFCWMMYRSGWGSKEGQQSVLAIHVRRTFFQRLLAASISTRAGTVEKGACSRSEVVLQWDPDHPPDGSKHPGRKAVQLGLRGGLRDEFIGGSQIARVEDITPFVLEMGSRAAAGPSQWHTLLVPAERVLRLDSQAGSDGQGCRWAGLWFTALPLSAAAWQGAH</sequence>
<dbReference type="Proteomes" id="UP001055712">
    <property type="component" value="Unassembled WGS sequence"/>
</dbReference>
<reference evidence="2" key="2">
    <citation type="submission" date="2020-11" db="EMBL/GenBank/DDBJ databases">
        <authorList>
            <person name="Cecchin M."/>
            <person name="Marcolungo L."/>
            <person name="Rossato M."/>
            <person name="Girolomoni L."/>
            <person name="Cosentino E."/>
            <person name="Cuine S."/>
            <person name="Li-Beisson Y."/>
            <person name="Delledonne M."/>
            <person name="Ballottari M."/>
        </authorList>
    </citation>
    <scope>NUCLEOTIDE SEQUENCE</scope>
    <source>
        <strain evidence="2">211/11P</strain>
        <tissue evidence="2">Whole cell</tissue>
    </source>
</reference>
<dbReference type="Gene3D" id="1.10.12.10">
    <property type="entry name" value="Lyase 2-enoyl-coa Hydratase, Chain A, domain 2"/>
    <property type="match status" value="1"/>
</dbReference>
<keyword evidence="3" id="KW-1185">Reference proteome</keyword>
<organism evidence="2 3">
    <name type="scientific">Chlorella vulgaris</name>
    <name type="common">Green alga</name>
    <dbReference type="NCBI Taxonomy" id="3077"/>
    <lineage>
        <taxon>Eukaryota</taxon>
        <taxon>Viridiplantae</taxon>
        <taxon>Chlorophyta</taxon>
        <taxon>core chlorophytes</taxon>
        <taxon>Trebouxiophyceae</taxon>
        <taxon>Chlorellales</taxon>
        <taxon>Chlorellaceae</taxon>
        <taxon>Chlorella clade</taxon>
        <taxon>Chlorella</taxon>
    </lineage>
</organism>
<dbReference type="Pfam" id="PF00378">
    <property type="entry name" value="ECH_1"/>
    <property type="match status" value="1"/>
</dbReference>
<dbReference type="OrthoDB" id="2018133at2759"/>
<dbReference type="InterPro" id="IPR025633">
    <property type="entry name" value="DUF4291"/>
</dbReference>
<reference evidence="2" key="1">
    <citation type="journal article" date="2019" name="Plant J.">
        <title>Chlorella vulgaris genome assembly and annotation reveals the molecular basis for metabolic acclimation to high light conditions.</title>
        <authorList>
            <person name="Cecchin M."/>
            <person name="Marcolungo L."/>
            <person name="Rossato M."/>
            <person name="Girolomoni L."/>
            <person name="Cosentino E."/>
            <person name="Cuine S."/>
            <person name="Li-Beisson Y."/>
            <person name="Delledonne M."/>
            <person name="Ballottari M."/>
        </authorList>
    </citation>
    <scope>NUCLEOTIDE SEQUENCE</scope>
    <source>
        <strain evidence="2">211/11P</strain>
    </source>
</reference>
<gene>
    <name evidence="2" type="ORF">D9Q98_007292</name>
</gene>
<dbReference type="AlphaFoldDB" id="A0A9D4TLA2"/>
<accession>A0A9D4TLA2</accession>
<dbReference type="InterPro" id="IPR001753">
    <property type="entry name" value="Enoyl-CoA_hydra/iso"/>
</dbReference>
<evidence type="ECO:0000313" key="3">
    <source>
        <dbReference type="Proteomes" id="UP001055712"/>
    </source>
</evidence>
<evidence type="ECO:0008006" key="4">
    <source>
        <dbReference type="Google" id="ProtNLM"/>
    </source>
</evidence>
<evidence type="ECO:0000256" key="1">
    <source>
        <dbReference type="ARBA" id="ARBA00005254"/>
    </source>
</evidence>
<name>A0A9D4TLA2_CHLVU</name>
<dbReference type="PANTHER" id="PTHR43802">
    <property type="entry name" value="ENOYL-COA HYDRATASE"/>
    <property type="match status" value="1"/>
</dbReference>
<dbReference type="CDD" id="cd06558">
    <property type="entry name" value="crotonase-like"/>
    <property type="match status" value="1"/>
</dbReference>
<dbReference type="InterPro" id="IPR029045">
    <property type="entry name" value="ClpP/crotonase-like_dom_sf"/>
</dbReference>
<protein>
    <recommendedName>
        <fullName evidence="4">Enoyl-CoA hydratase</fullName>
    </recommendedName>
</protein>
<comment type="similarity">
    <text evidence="1">Belongs to the enoyl-CoA hydratase/isomerase family.</text>
</comment>
<dbReference type="Pfam" id="PF14124">
    <property type="entry name" value="DUF4291"/>
    <property type="match status" value="1"/>
</dbReference>